<dbReference type="InterPro" id="IPR029475">
    <property type="entry name" value="DUF6807"/>
</dbReference>
<reference evidence="1" key="1">
    <citation type="submission" date="2022-08" db="EMBL/GenBank/DDBJ databases">
        <authorList>
            <person name="Deng Y."/>
            <person name="Han X.-F."/>
            <person name="Zhang Y.-Q."/>
        </authorList>
    </citation>
    <scope>NUCLEOTIDE SEQUENCE</scope>
    <source>
        <strain evidence="1">CPCC 205716</strain>
    </source>
</reference>
<evidence type="ECO:0000313" key="1">
    <source>
        <dbReference type="EMBL" id="MCS5716264.1"/>
    </source>
</evidence>
<evidence type="ECO:0000313" key="2">
    <source>
        <dbReference type="Proteomes" id="UP001165580"/>
    </source>
</evidence>
<organism evidence="1 2">
    <name type="scientific">Herbiconiux gentiana</name>
    <dbReference type="NCBI Taxonomy" id="2970912"/>
    <lineage>
        <taxon>Bacteria</taxon>
        <taxon>Bacillati</taxon>
        <taxon>Actinomycetota</taxon>
        <taxon>Actinomycetes</taxon>
        <taxon>Micrococcales</taxon>
        <taxon>Microbacteriaceae</taxon>
        <taxon>Herbiconiux</taxon>
    </lineage>
</organism>
<proteinExistence type="predicted"/>
<sequence length="337" mass="36233">MTDITITETADRLLFGVKAGTEAAGPAAATATATGDGTTADGTTAAPRVLAEYVMLPPDPQLESPRPYFAPLRTLAGDVVTDLRPADHVWHKGLSWSLPVVGDENFWGGPSYRRGEGYVQLPNNGRQRHLGFDRLDDGPRAEIVERLDWVTENGRTLFDETRRLTAQVLDDTAWMLVFDTTMTNRTPAPIALGSPTTEGRPNAGYGGLFWRGPASFTGGRILAPNAEAVHSGEGGDEFRGTRSPWLGFVGEHPDARSSSIVMIDLPGNPRHPTPWFARSAEYAGLCPAPFFDEEWEVAPGAELRARYAVVIADGALDESAAARLAAHAVTLAKKESA</sequence>
<dbReference type="EMBL" id="JANTEZ010000010">
    <property type="protein sequence ID" value="MCS5716264.1"/>
    <property type="molecule type" value="Genomic_DNA"/>
</dbReference>
<keyword evidence="2" id="KW-1185">Reference proteome</keyword>
<comment type="caution">
    <text evidence="1">The sequence shown here is derived from an EMBL/GenBank/DDBJ whole genome shotgun (WGS) entry which is preliminary data.</text>
</comment>
<dbReference type="Pfam" id="PF14100">
    <property type="entry name" value="DUF6807"/>
    <property type="match status" value="1"/>
</dbReference>
<accession>A0ABT2GJ80</accession>
<gene>
    <name evidence="1" type="ORF">NVV95_17080</name>
</gene>
<name>A0ABT2GJ80_9MICO</name>
<dbReference type="RefSeq" id="WP_259487763.1">
    <property type="nucleotide sequence ID" value="NZ_JANTEZ010000010.1"/>
</dbReference>
<protein>
    <submittedName>
        <fullName evidence="1">PmoA family protein</fullName>
    </submittedName>
</protein>
<dbReference type="Proteomes" id="UP001165580">
    <property type="component" value="Unassembled WGS sequence"/>
</dbReference>